<dbReference type="EMBL" id="BA000035">
    <property type="protein sequence ID" value="BAC16884.1"/>
    <property type="molecule type" value="Genomic_DNA"/>
</dbReference>
<accession>Q8FUE6</accession>
<name>Q8FUE6_COREF</name>
<dbReference type="Proteomes" id="UP000001409">
    <property type="component" value="Chromosome"/>
</dbReference>
<keyword evidence="2" id="KW-1185">Reference proteome</keyword>
<evidence type="ECO:0000313" key="2">
    <source>
        <dbReference type="Proteomes" id="UP000001409"/>
    </source>
</evidence>
<organism evidence="1 2">
    <name type="scientific">Corynebacterium efficiens (strain DSM 44549 / YS-314 / AJ 12310 / JCM 11189 / NBRC 100395)</name>
    <dbReference type="NCBI Taxonomy" id="196164"/>
    <lineage>
        <taxon>Bacteria</taxon>
        <taxon>Bacillati</taxon>
        <taxon>Actinomycetota</taxon>
        <taxon>Actinomycetes</taxon>
        <taxon>Mycobacteriales</taxon>
        <taxon>Corynebacteriaceae</taxon>
        <taxon>Corynebacterium</taxon>
    </lineage>
</organism>
<dbReference type="STRING" id="196164.gene:10740464"/>
<dbReference type="HOGENOM" id="CLU_3006500_0_0_11"/>
<dbReference type="AlphaFoldDB" id="Q8FUE6"/>
<reference evidence="1 2" key="1">
    <citation type="journal article" date="2003" name="Genome Res.">
        <title>Comparative complete genome sequence analysis of the amino acid replacements responsible for the thermostability of Corynebacterium efficiens.</title>
        <authorList>
            <person name="Nishio Y."/>
            <person name="Nakamura Y."/>
            <person name="Kawarabayasi Y."/>
            <person name="Usuda Y."/>
            <person name="Kimura E."/>
            <person name="Sugimoto S."/>
            <person name="Matsui K."/>
            <person name="Yamagishi A."/>
            <person name="Kikuchi H."/>
            <person name="Ikeo K."/>
            <person name="Gojobori T."/>
        </authorList>
    </citation>
    <scope>NUCLEOTIDE SEQUENCE [LARGE SCALE GENOMIC DNA]</scope>
    <source>
        <strain evidence="2">DSM 44549 / YS-314 / AJ 12310 / JCM 11189 / NBRC 100395</strain>
    </source>
</reference>
<sequence length="56" mass="6327">MFFRAVGAVMITRSFLFGFFLFLTTLTLWRLGWEFLDVDQGSANPLFPSAYGGWAG</sequence>
<dbReference type="KEGG" id="cef:CE0074"/>
<protein>
    <submittedName>
        <fullName evidence="1">Uncharacterized protein</fullName>
    </submittedName>
</protein>
<evidence type="ECO:0000313" key="1">
    <source>
        <dbReference type="EMBL" id="BAC16884.1"/>
    </source>
</evidence>
<proteinExistence type="predicted"/>